<keyword evidence="2 5" id="KW-0812">Transmembrane</keyword>
<dbReference type="InterPro" id="IPR003810">
    <property type="entry name" value="Mntp/YtaF"/>
</dbReference>
<keyword evidence="7" id="KW-1185">Reference proteome</keyword>
<dbReference type="InterPro" id="IPR014205">
    <property type="entry name" value="Spore_YtaF"/>
</dbReference>
<evidence type="ECO:0000256" key="3">
    <source>
        <dbReference type="ARBA" id="ARBA00022989"/>
    </source>
</evidence>
<keyword evidence="1" id="KW-1003">Cell membrane</keyword>
<dbReference type="PANTHER" id="PTHR35529">
    <property type="entry name" value="MANGANESE EFFLUX PUMP MNTP-RELATED"/>
    <property type="match status" value="1"/>
</dbReference>
<protein>
    <submittedName>
        <fullName evidence="6">Sporulation protein</fullName>
    </submittedName>
</protein>
<reference evidence="6 7" key="1">
    <citation type="journal article" date="2013" name="Int. J. Syst. Evol. Microbiol.">
        <title>Tumebacillus flagellatus sp. nov., an alpha-amylase/pullulanase-producing bacterium isolated from cassava wastewater.</title>
        <authorList>
            <person name="Wang Q."/>
            <person name="Xie N."/>
            <person name="Qin Y."/>
            <person name="Shen N."/>
            <person name="Zhu J."/>
            <person name="Mi H."/>
            <person name="Huang R."/>
        </authorList>
    </citation>
    <scope>NUCLEOTIDE SEQUENCE [LARGE SCALE GENOMIC DNA]</scope>
    <source>
        <strain evidence="6 7">GST4</strain>
    </source>
</reference>
<evidence type="ECO:0000256" key="4">
    <source>
        <dbReference type="ARBA" id="ARBA00023136"/>
    </source>
</evidence>
<dbReference type="RefSeq" id="WP_038085872.1">
    <property type="nucleotide sequence ID" value="NZ_JMIR01000006.1"/>
</dbReference>
<feature type="transmembrane region" description="Helical" evidence="5">
    <location>
        <begin position="59"/>
        <end position="83"/>
    </location>
</feature>
<evidence type="ECO:0000256" key="2">
    <source>
        <dbReference type="ARBA" id="ARBA00022692"/>
    </source>
</evidence>
<dbReference type="Proteomes" id="UP000027931">
    <property type="component" value="Unassembled WGS sequence"/>
</dbReference>
<dbReference type="OrthoDB" id="1679205at2"/>
<evidence type="ECO:0000313" key="6">
    <source>
        <dbReference type="EMBL" id="KEO84156.1"/>
    </source>
</evidence>
<organism evidence="6 7">
    <name type="scientific">Tumebacillus flagellatus</name>
    <dbReference type="NCBI Taxonomy" id="1157490"/>
    <lineage>
        <taxon>Bacteria</taxon>
        <taxon>Bacillati</taxon>
        <taxon>Bacillota</taxon>
        <taxon>Bacilli</taxon>
        <taxon>Bacillales</taxon>
        <taxon>Alicyclobacillaceae</taxon>
        <taxon>Tumebacillus</taxon>
    </lineage>
</organism>
<keyword evidence="4 5" id="KW-0472">Membrane</keyword>
<dbReference type="Pfam" id="PF02659">
    <property type="entry name" value="Mntp"/>
    <property type="match status" value="2"/>
</dbReference>
<accession>A0A074LPV9</accession>
<feature type="transmembrane region" description="Helical" evidence="5">
    <location>
        <begin position="6"/>
        <end position="26"/>
    </location>
</feature>
<evidence type="ECO:0000256" key="5">
    <source>
        <dbReference type="SAM" id="Phobius"/>
    </source>
</evidence>
<dbReference type="STRING" id="1157490.EL26_06735"/>
<evidence type="ECO:0000256" key="1">
    <source>
        <dbReference type="ARBA" id="ARBA00022475"/>
    </source>
</evidence>
<comment type="caution">
    <text evidence="6">The sequence shown here is derived from an EMBL/GenBank/DDBJ whole genome shotgun (WGS) entry which is preliminary data.</text>
</comment>
<keyword evidence="3 5" id="KW-1133">Transmembrane helix</keyword>
<dbReference type="PANTHER" id="PTHR35529:SF2">
    <property type="entry name" value="SPORULATION PROTEIN YTAF-RELATED"/>
    <property type="match status" value="1"/>
</dbReference>
<gene>
    <name evidence="6" type="ORF">EL26_06735</name>
</gene>
<dbReference type="NCBIfam" id="TIGR02840">
    <property type="entry name" value="spore_YtaF"/>
    <property type="match status" value="1"/>
</dbReference>
<dbReference type="AlphaFoldDB" id="A0A074LPV9"/>
<name>A0A074LPV9_9BACL</name>
<dbReference type="EMBL" id="JMIR01000006">
    <property type="protein sequence ID" value="KEO84156.1"/>
    <property type="molecule type" value="Genomic_DNA"/>
</dbReference>
<feature type="transmembrane region" description="Helical" evidence="5">
    <location>
        <begin position="184"/>
        <end position="206"/>
    </location>
</feature>
<sequence length="207" mass="21822">MTWGTILLLALSSSIDNFGVGVSYGIRGIRIRFFANFIISIIAFCFSEIGIHAGSWMSVVLPGAVSNIAGALVLLVIGLRIILLTLPKKKRQQQPDSTKPRSITGYLESPEKADLDASGEIGFLESLVLGVAVSLNALSNGLGAGLIHLSALEISLSAAVFSFLAIWLGMLLGNKVASLRIGSLNIGQFSTVISGVILLFIAMHALL</sequence>
<dbReference type="eggNOG" id="COG1971">
    <property type="taxonomic scope" value="Bacteria"/>
</dbReference>
<feature type="transmembrane region" description="Helical" evidence="5">
    <location>
        <begin position="127"/>
        <end position="148"/>
    </location>
</feature>
<proteinExistence type="predicted"/>
<evidence type="ECO:0000313" key="7">
    <source>
        <dbReference type="Proteomes" id="UP000027931"/>
    </source>
</evidence>
<feature type="transmembrane region" description="Helical" evidence="5">
    <location>
        <begin position="154"/>
        <end position="172"/>
    </location>
</feature>
<feature type="transmembrane region" description="Helical" evidence="5">
    <location>
        <begin position="33"/>
        <end position="53"/>
    </location>
</feature>